<evidence type="ECO:0000256" key="9">
    <source>
        <dbReference type="ARBA" id="ARBA00022833"/>
    </source>
</evidence>
<keyword evidence="12 13" id="KW-0472">Membrane</keyword>
<evidence type="ECO:0000256" key="4">
    <source>
        <dbReference type="ARBA" id="ARBA00022475"/>
    </source>
</evidence>
<dbReference type="AlphaFoldDB" id="A0A329MR48"/>
<proteinExistence type="inferred from homology"/>
<accession>A0A329MR48</accession>
<dbReference type="EMBL" id="QMFB01000003">
    <property type="protein sequence ID" value="RAV21796.1"/>
    <property type="molecule type" value="Genomic_DNA"/>
</dbReference>
<feature type="transmembrane region" description="Helical" evidence="13">
    <location>
        <begin position="12"/>
        <end position="33"/>
    </location>
</feature>
<feature type="transmembrane region" description="Helical" evidence="13">
    <location>
        <begin position="91"/>
        <end position="117"/>
    </location>
</feature>
<feature type="transmembrane region" description="Helical" evidence="13">
    <location>
        <begin position="129"/>
        <end position="151"/>
    </location>
</feature>
<keyword evidence="8" id="KW-0378">Hydrolase</keyword>
<name>A0A329MR48_9BACL</name>
<keyword evidence="9" id="KW-0862">Zinc</keyword>
<comment type="caution">
    <text evidence="15">The sequence shown here is derived from an EMBL/GenBank/DDBJ whole genome shotgun (WGS) entry which is preliminary data.</text>
</comment>
<evidence type="ECO:0000256" key="13">
    <source>
        <dbReference type="SAM" id="Phobius"/>
    </source>
</evidence>
<dbReference type="CDD" id="cd06158">
    <property type="entry name" value="S2P-M50_like_1"/>
    <property type="match status" value="1"/>
</dbReference>
<comment type="subcellular location">
    <subcellularLocation>
        <location evidence="2">Cell membrane</location>
        <topology evidence="2">Multi-pass membrane protein</topology>
    </subcellularLocation>
</comment>
<evidence type="ECO:0000256" key="10">
    <source>
        <dbReference type="ARBA" id="ARBA00022989"/>
    </source>
</evidence>
<dbReference type="GO" id="GO:0046872">
    <property type="term" value="F:metal ion binding"/>
    <property type="evidence" value="ECO:0007669"/>
    <property type="project" value="UniProtKB-KW"/>
</dbReference>
<evidence type="ECO:0000256" key="8">
    <source>
        <dbReference type="ARBA" id="ARBA00022801"/>
    </source>
</evidence>
<dbReference type="InterPro" id="IPR008915">
    <property type="entry name" value="Peptidase_M50"/>
</dbReference>
<keyword evidence="6 13" id="KW-0812">Transmembrane</keyword>
<evidence type="ECO:0000256" key="5">
    <source>
        <dbReference type="ARBA" id="ARBA00022670"/>
    </source>
</evidence>
<keyword evidence="4" id="KW-1003">Cell membrane</keyword>
<dbReference type="OrthoDB" id="9800627at2"/>
<evidence type="ECO:0000256" key="12">
    <source>
        <dbReference type="ARBA" id="ARBA00023136"/>
    </source>
</evidence>
<feature type="domain" description="Peptidase M50" evidence="14">
    <location>
        <begin position="15"/>
        <end position="191"/>
    </location>
</feature>
<comment type="cofactor">
    <cofactor evidence="1">
        <name>Zn(2+)</name>
        <dbReference type="ChEBI" id="CHEBI:29105"/>
    </cofactor>
</comment>
<dbReference type="GO" id="GO:0008237">
    <property type="term" value="F:metallopeptidase activity"/>
    <property type="evidence" value="ECO:0007669"/>
    <property type="project" value="UniProtKB-KW"/>
</dbReference>
<evidence type="ECO:0000256" key="3">
    <source>
        <dbReference type="ARBA" id="ARBA00007931"/>
    </source>
</evidence>
<protein>
    <submittedName>
        <fullName evidence="15">Site-2 protease family protein</fullName>
    </submittedName>
</protein>
<keyword evidence="5 15" id="KW-0645">Protease</keyword>
<dbReference type="Pfam" id="PF02163">
    <property type="entry name" value="Peptidase_M50"/>
    <property type="match status" value="1"/>
</dbReference>
<dbReference type="Proteomes" id="UP000250369">
    <property type="component" value="Unassembled WGS sequence"/>
</dbReference>
<sequence>MNGLLFYSWEELPFVFLALVVGFTVHEFAHAYTAYKFGDPTPKNMGRVTLNPRYHLSLFGTIMIFLIGFGWPKGVLIDRRNFKNPRLMDIIVTAAGPVSNLIIAFIGLLLVFLFQAFDLKDSISGGSAQAILLFLGLLIQLNMMLFIFNLIPLPPLDGYGIVKNFLPLRTQLKISQYEQWGIYVFLLIVFLPPLKKVTIYPLYSLSNSILKGMNDLLAVFFGFSILPSY</sequence>
<reference evidence="15 16" key="1">
    <citation type="journal article" date="2009" name="Int. J. Syst. Evol. Microbiol.">
        <title>Paenibacillus contaminans sp. nov., isolated from a contaminated laboratory plate.</title>
        <authorList>
            <person name="Chou J.H."/>
            <person name="Lee J.H."/>
            <person name="Lin M.C."/>
            <person name="Chang P.S."/>
            <person name="Arun A.B."/>
            <person name="Young C.C."/>
            <person name="Chen W.M."/>
        </authorList>
    </citation>
    <scope>NUCLEOTIDE SEQUENCE [LARGE SCALE GENOMIC DNA]</scope>
    <source>
        <strain evidence="15 16">CKOBP-6</strain>
    </source>
</reference>
<gene>
    <name evidence="15" type="ORF">DQG23_06980</name>
</gene>
<dbReference type="GO" id="GO:0006508">
    <property type="term" value="P:proteolysis"/>
    <property type="evidence" value="ECO:0007669"/>
    <property type="project" value="UniProtKB-KW"/>
</dbReference>
<dbReference type="InterPro" id="IPR052348">
    <property type="entry name" value="Metallopeptidase_M50B"/>
</dbReference>
<dbReference type="PANTHER" id="PTHR35864:SF1">
    <property type="entry name" value="ZINC METALLOPROTEASE YWHC-RELATED"/>
    <property type="match status" value="1"/>
</dbReference>
<evidence type="ECO:0000313" key="16">
    <source>
        <dbReference type="Proteomes" id="UP000250369"/>
    </source>
</evidence>
<evidence type="ECO:0000256" key="2">
    <source>
        <dbReference type="ARBA" id="ARBA00004651"/>
    </source>
</evidence>
<evidence type="ECO:0000313" key="15">
    <source>
        <dbReference type="EMBL" id="RAV21796.1"/>
    </source>
</evidence>
<feature type="transmembrane region" description="Helical" evidence="13">
    <location>
        <begin position="54"/>
        <end position="71"/>
    </location>
</feature>
<evidence type="ECO:0000256" key="7">
    <source>
        <dbReference type="ARBA" id="ARBA00022723"/>
    </source>
</evidence>
<evidence type="ECO:0000256" key="1">
    <source>
        <dbReference type="ARBA" id="ARBA00001947"/>
    </source>
</evidence>
<keyword evidence="16" id="KW-1185">Reference proteome</keyword>
<evidence type="ECO:0000259" key="14">
    <source>
        <dbReference type="Pfam" id="PF02163"/>
    </source>
</evidence>
<comment type="similarity">
    <text evidence="3">Belongs to the peptidase M50B family.</text>
</comment>
<keyword evidence="11" id="KW-0482">Metalloprotease</keyword>
<organism evidence="15 16">
    <name type="scientific">Paenibacillus contaminans</name>
    <dbReference type="NCBI Taxonomy" id="450362"/>
    <lineage>
        <taxon>Bacteria</taxon>
        <taxon>Bacillati</taxon>
        <taxon>Bacillota</taxon>
        <taxon>Bacilli</taxon>
        <taxon>Bacillales</taxon>
        <taxon>Paenibacillaceae</taxon>
        <taxon>Paenibacillus</taxon>
    </lineage>
</organism>
<keyword evidence="7" id="KW-0479">Metal-binding</keyword>
<dbReference type="InterPro" id="IPR044537">
    <property type="entry name" value="Rip2-like"/>
</dbReference>
<evidence type="ECO:0000256" key="6">
    <source>
        <dbReference type="ARBA" id="ARBA00022692"/>
    </source>
</evidence>
<dbReference type="GO" id="GO:0005886">
    <property type="term" value="C:plasma membrane"/>
    <property type="evidence" value="ECO:0007669"/>
    <property type="project" value="UniProtKB-SubCell"/>
</dbReference>
<keyword evidence="10 13" id="KW-1133">Transmembrane helix</keyword>
<evidence type="ECO:0000256" key="11">
    <source>
        <dbReference type="ARBA" id="ARBA00023049"/>
    </source>
</evidence>
<feature type="transmembrane region" description="Helical" evidence="13">
    <location>
        <begin position="180"/>
        <end position="203"/>
    </location>
</feature>
<dbReference type="PANTHER" id="PTHR35864">
    <property type="entry name" value="ZINC METALLOPROTEASE MJ0611-RELATED"/>
    <property type="match status" value="1"/>
</dbReference>